<proteinExistence type="predicted"/>
<gene>
    <name evidence="1" type="ORF">MSG28_003280</name>
</gene>
<protein>
    <submittedName>
        <fullName evidence="1">Uncharacterized protein</fullName>
    </submittedName>
</protein>
<comment type="caution">
    <text evidence="1">The sequence shown here is derived from an EMBL/GenBank/DDBJ whole genome shotgun (WGS) entry which is preliminary data.</text>
</comment>
<sequence length="117" mass="13462">MDKIKTCGYCVIEVLDPPYTDFERYISVPSSWVSLQKTPSGDAAVVKFPIEHLSDTKKRIRKREECSADWNTFKVNIIYTTVSYELAQKFIKSYKTKGGFKKNYATNNRDSCFVVAL</sequence>
<accession>A0ACC0KFA8</accession>
<dbReference type="EMBL" id="CM046105">
    <property type="protein sequence ID" value="KAI8434761.1"/>
    <property type="molecule type" value="Genomic_DNA"/>
</dbReference>
<evidence type="ECO:0000313" key="2">
    <source>
        <dbReference type="Proteomes" id="UP001064048"/>
    </source>
</evidence>
<keyword evidence="2" id="KW-1185">Reference proteome</keyword>
<reference evidence="1 2" key="1">
    <citation type="journal article" date="2022" name="Genome Biol. Evol.">
        <title>The Spruce Budworm Genome: Reconstructing the Evolutionary History of Antifreeze Proteins.</title>
        <authorList>
            <person name="Beliveau C."/>
            <person name="Gagne P."/>
            <person name="Picq S."/>
            <person name="Vernygora O."/>
            <person name="Keeling C.I."/>
            <person name="Pinkney K."/>
            <person name="Doucet D."/>
            <person name="Wen F."/>
            <person name="Johnston J.S."/>
            <person name="Maaroufi H."/>
            <person name="Boyle B."/>
            <person name="Laroche J."/>
            <person name="Dewar K."/>
            <person name="Juretic N."/>
            <person name="Blackburn G."/>
            <person name="Nisole A."/>
            <person name="Brunet B."/>
            <person name="Brandao M."/>
            <person name="Lumley L."/>
            <person name="Duan J."/>
            <person name="Quan G."/>
            <person name="Lucarotti C.J."/>
            <person name="Roe A.D."/>
            <person name="Sperling F.A.H."/>
            <person name="Levesque R.C."/>
            <person name="Cusson M."/>
        </authorList>
    </citation>
    <scope>NUCLEOTIDE SEQUENCE [LARGE SCALE GENOMIC DNA]</scope>
    <source>
        <strain evidence="1">Glfc:IPQL:Cfum</strain>
    </source>
</reference>
<name>A0ACC0KFA8_CHOFU</name>
<organism evidence="1 2">
    <name type="scientific">Choristoneura fumiferana</name>
    <name type="common">Spruce budworm moth</name>
    <name type="synonym">Archips fumiferana</name>
    <dbReference type="NCBI Taxonomy" id="7141"/>
    <lineage>
        <taxon>Eukaryota</taxon>
        <taxon>Metazoa</taxon>
        <taxon>Ecdysozoa</taxon>
        <taxon>Arthropoda</taxon>
        <taxon>Hexapoda</taxon>
        <taxon>Insecta</taxon>
        <taxon>Pterygota</taxon>
        <taxon>Neoptera</taxon>
        <taxon>Endopterygota</taxon>
        <taxon>Lepidoptera</taxon>
        <taxon>Glossata</taxon>
        <taxon>Ditrysia</taxon>
        <taxon>Tortricoidea</taxon>
        <taxon>Tortricidae</taxon>
        <taxon>Tortricinae</taxon>
        <taxon>Choristoneura</taxon>
    </lineage>
</organism>
<dbReference type="Proteomes" id="UP001064048">
    <property type="component" value="Chromosome 5"/>
</dbReference>
<evidence type="ECO:0000313" key="1">
    <source>
        <dbReference type="EMBL" id="KAI8434761.1"/>
    </source>
</evidence>